<dbReference type="GO" id="GO:0046872">
    <property type="term" value="F:metal ion binding"/>
    <property type="evidence" value="ECO:0007669"/>
    <property type="project" value="UniProtKB-KW"/>
</dbReference>
<dbReference type="InterPro" id="IPR049947">
    <property type="entry name" value="Cu_Am_Ox_Cu-bd"/>
</dbReference>
<dbReference type="Pfam" id="PF02727">
    <property type="entry name" value="Cu_amine_oxidN2"/>
    <property type="match status" value="1"/>
</dbReference>
<keyword evidence="4 9" id="KW-0560">Oxidoreductase</keyword>
<evidence type="ECO:0000256" key="10">
    <source>
        <dbReference type="SAM" id="SignalP"/>
    </source>
</evidence>
<feature type="domain" description="Copper amine oxidase N3-terminal" evidence="13">
    <location>
        <begin position="122"/>
        <end position="215"/>
    </location>
</feature>
<keyword evidence="5 9" id="KW-0186">Copper</keyword>
<evidence type="ECO:0000313" key="14">
    <source>
        <dbReference type="EMBL" id="KAL3626271.1"/>
    </source>
</evidence>
<dbReference type="Proteomes" id="UP001632038">
    <property type="component" value="Unassembled WGS sequence"/>
</dbReference>
<evidence type="ECO:0000313" key="15">
    <source>
        <dbReference type="Proteomes" id="UP001632038"/>
    </source>
</evidence>
<keyword evidence="6" id="KW-1015">Disulfide bond</keyword>
<gene>
    <name evidence="14" type="ORF">CASFOL_029820</name>
</gene>
<feature type="domain" description="Copper amine oxidase N2-terminal" evidence="12">
    <location>
        <begin position="31"/>
        <end position="112"/>
    </location>
</feature>
<dbReference type="EC" id="1.4.3.-" evidence="9"/>
<dbReference type="Gene3D" id="3.10.450.40">
    <property type="match status" value="2"/>
</dbReference>
<dbReference type="EMBL" id="JAVIJP010000047">
    <property type="protein sequence ID" value="KAL3626271.1"/>
    <property type="molecule type" value="Genomic_DNA"/>
</dbReference>
<sequence length="676" mass="77034">MQVTSFAMNLIFLTLLTFTPNVALVEHAHYHPLNPLSPFELNQVKTLVKNSYKTPRFQYVGLDEPLKTEVISWLMQNKTKEPISPRRAFVVARVGSQTYEILIDLSKKTILRGKAYHGNGYPMLNNDEQELACQIPHKYGPFVNSITKRGLNLSEVMCDISTVGWYGEKNTKRVIQVIWYYSTGGTVNYYMRPIEGVMTTVDLDAMKVVAHRDRLMIPMAKADGIDYRESKQRPLYDNHIKGMTILQNDGPSFTLDGYNVRWANWDFHVGFDMRAGPIISLASIFDHDMNKYRSVLYKGYLSELFVPYQDPSAEWYFRTFLDAGEFGLGNCAVPLQPSKDCPNNAKYLDGYYTSQDGTPVKISNVICVFERYSGDVVWRHTDTESDDYSAEVRPDVTLVVRMVSTVGNYDYTFDWEFKQTGSIKVTVGLSGILAVKGTKYTHQDQIKEEIYGTLLAENIIAVRHDHFLTFYLDLDIDDVANSLTKTRFKTVSATNGTSAPRKSYWTVVHETAKTESDGKINFDSGETHEIIVVNPNKETNVGNNVGYRLIQGPVASPLLYKKDYEHIRGAFSDYHVWVTPYNKSEKWAGGDYADQSRGDDTLAKWTLRNRKIENNDIVLWHTIGVHHVPTQEDYPIMPTLSGSFELRPANFFDYNPVLRIKSLKPVTYVNCSAKLS</sequence>
<dbReference type="InterPro" id="IPR015800">
    <property type="entry name" value="Cu_amine_oxidase_N2"/>
</dbReference>
<comment type="similarity">
    <text evidence="1 9">Belongs to the copper/topaquinone oxidase family.</text>
</comment>
<keyword evidence="10" id="KW-0732">Signal</keyword>
<protein>
    <recommendedName>
        <fullName evidence="9">Amine oxidase</fullName>
        <ecNumber evidence="9">1.4.3.-</ecNumber>
    </recommendedName>
</protein>
<dbReference type="InterPro" id="IPR016182">
    <property type="entry name" value="Cu_amine_oxidase_N-reg"/>
</dbReference>
<dbReference type="InterPro" id="IPR015798">
    <property type="entry name" value="Cu_amine_oxidase_C"/>
</dbReference>
<comment type="PTM">
    <text evidence="8 9">Topaquinone (TPQ) is generated by copper-dependent autoxidation of a specific tyrosyl residue.</text>
</comment>
<name>A0ABD3C909_9LAMI</name>
<dbReference type="InterPro" id="IPR049948">
    <property type="entry name" value="Cu_Am_ox_TPQ-bd"/>
</dbReference>
<evidence type="ECO:0000259" key="11">
    <source>
        <dbReference type="Pfam" id="PF01179"/>
    </source>
</evidence>
<dbReference type="Pfam" id="PF01179">
    <property type="entry name" value="Cu_amine_oxid"/>
    <property type="match status" value="1"/>
</dbReference>
<dbReference type="GO" id="GO:0016641">
    <property type="term" value="F:oxidoreductase activity, acting on the CH-NH2 group of donors, oxygen as acceptor"/>
    <property type="evidence" value="ECO:0007669"/>
    <property type="project" value="UniProtKB-ARBA"/>
</dbReference>
<dbReference type="Pfam" id="PF02728">
    <property type="entry name" value="Cu_amine_oxidN3"/>
    <property type="match status" value="1"/>
</dbReference>
<dbReference type="PANTHER" id="PTHR10638:SF71">
    <property type="entry name" value="AMINE OXIDASE"/>
    <property type="match status" value="1"/>
</dbReference>
<keyword evidence="3 7" id="KW-0801">TPQ</keyword>
<evidence type="ECO:0000256" key="1">
    <source>
        <dbReference type="ARBA" id="ARBA00007983"/>
    </source>
</evidence>
<reference evidence="15" key="1">
    <citation type="journal article" date="2024" name="IScience">
        <title>Strigolactones Initiate the Formation of Haustorium-like Structures in Castilleja.</title>
        <authorList>
            <person name="Buerger M."/>
            <person name="Peterson D."/>
            <person name="Chory J."/>
        </authorList>
    </citation>
    <scope>NUCLEOTIDE SEQUENCE [LARGE SCALE GENOMIC DNA]</scope>
</reference>
<evidence type="ECO:0000256" key="2">
    <source>
        <dbReference type="ARBA" id="ARBA00022723"/>
    </source>
</evidence>
<feature type="active site" description="Proton acceptor" evidence="7">
    <location>
        <position position="322"/>
    </location>
</feature>
<evidence type="ECO:0000259" key="13">
    <source>
        <dbReference type="Pfam" id="PF02728"/>
    </source>
</evidence>
<feature type="domain" description="Copper amine oxidase catalytic" evidence="11">
    <location>
        <begin position="244"/>
        <end position="658"/>
    </location>
</feature>
<dbReference type="AlphaFoldDB" id="A0ABD3C909"/>
<evidence type="ECO:0000256" key="7">
    <source>
        <dbReference type="PIRSR" id="PIRSR600269-50"/>
    </source>
</evidence>
<keyword evidence="15" id="KW-1185">Reference proteome</keyword>
<dbReference type="GO" id="GO:0009308">
    <property type="term" value="P:amine metabolic process"/>
    <property type="evidence" value="ECO:0007669"/>
    <property type="project" value="UniProtKB-UniRule"/>
</dbReference>
<dbReference type="InterPro" id="IPR015802">
    <property type="entry name" value="Cu_amine_oxidase_N3"/>
</dbReference>
<accession>A0ABD3C909</accession>
<feature type="active site" description="Schiff-base intermediate with substrate; via topaquinone" evidence="7">
    <location>
        <position position="409"/>
    </location>
</feature>
<comment type="caution">
    <text evidence="14">The sequence shown here is derived from an EMBL/GenBank/DDBJ whole genome shotgun (WGS) entry which is preliminary data.</text>
</comment>
<feature type="chain" id="PRO_5044785628" description="Amine oxidase" evidence="10">
    <location>
        <begin position="24"/>
        <end position="676"/>
    </location>
</feature>
<dbReference type="FunFam" id="2.70.98.20:FF:000004">
    <property type="entry name" value="Amine oxidase"/>
    <property type="match status" value="1"/>
</dbReference>
<dbReference type="InterPro" id="IPR000269">
    <property type="entry name" value="Cu_amine_oxidase"/>
</dbReference>
<evidence type="ECO:0000256" key="3">
    <source>
        <dbReference type="ARBA" id="ARBA00022772"/>
    </source>
</evidence>
<evidence type="ECO:0000259" key="12">
    <source>
        <dbReference type="Pfam" id="PF02727"/>
    </source>
</evidence>
<dbReference type="PANTHER" id="PTHR10638">
    <property type="entry name" value="COPPER AMINE OXIDASE"/>
    <property type="match status" value="1"/>
</dbReference>
<keyword evidence="2 9" id="KW-0479">Metal-binding</keyword>
<comment type="cofactor">
    <cofactor evidence="9">
        <name>Cu cation</name>
        <dbReference type="ChEBI" id="CHEBI:23378"/>
    </cofactor>
    <text evidence="9">Contains 1 topaquinone per subunit.</text>
</comment>
<dbReference type="PROSITE" id="PS01164">
    <property type="entry name" value="COPPER_AMINE_OXID_1"/>
    <property type="match status" value="1"/>
</dbReference>
<dbReference type="PROSITE" id="PS01165">
    <property type="entry name" value="COPPER_AMINE_OXID_2"/>
    <property type="match status" value="1"/>
</dbReference>
<dbReference type="InterPro" id="IPR036460">
    <property type="entry name" value="Cu_amine_oxidase_C_sf"/>
</dbReference>
<feature type="signal peptide" evidence="10">
    <location>
        <begin position="1"/>
        <end position="23"/>
    </location>
</feature>
<organism evidence="14 15">
    <name type="scientific">Castilleja foliolosa</name>
    <dbReference type="NCBI Taxonomy" id="1961234"/>
    <lineage>
        <taxon>Eukaryota</taxon>
        <taxon>Viridiplantae</taxon>
        <taxon>Streptophyta</taxon>
        <taxon>Embryophyta</taxon>
        <taxon>Tracheophyta</taxon>
        <taxon>Spermatophyta</taxon>
        <taxon>Magnoliopsida</taxon>
        <taxon>eudicotyledons</taxon>
        <taxon>Gunneridae</taxon>
        <taxon>Pentapetalae</taxon>
        <taxon>asterids</taxon>
        <taxon>lamiids</taxon>
        <taxon>Lamiales</taxon>
        <taxon>Orobanchaceae</taxon>
        <taxon>Pedicularideae</taxon>
        <taxon>Castillejinae</taxon>
        <taxon>Castilleja</taxon>
    </lineage>
</organism>
<evidence type="ECO:0000256" key="8">
    <source>
        <dbReference type="PIRSR" id="PIRSR600269-51"/>
    </source>
</evidence>
<evidence type="ECO:0000256" key="4">
    <source>
        <dbReference type="ARBA" id="ARBA00023002"/>
    </source>
</evidence>
<evidence type="ECO:0000256" key="9">
    <source>
        <dbReference type="RuleBase" id="RU000672"/>
    </source>
</evidence>
<evidence type="ECO:0000256" key="6">
    <source>
        <dbReference type="ARBA" id="ARBA00023157"/>
    </source>
</evidence>
<evidence type="ECO:0000256" key="5">
    <source>
        <dbReference type="ARBA" id="ARBA00023008"/>
    </source>
</evidence>
<dbReference type="SUPFAM" id="SSF54416">
    <property type="entry name" value="Amine oxidase N-terminal region"/>
    <property type="match status" value="2"/>
</dbReference>
<proteinExistence type="inferred from homology"/>
<dbReference type="SUPFAM" id="SSF49998">
    <property type="entry name" value="Amine oxidase catalytic domain"/>
    <property type="match status" value="1"/>
</dbReference>
<feature type="modified residue" description="2',4',5'-topaquinone" evidence="8">
    <location>
        <position position="409"/>
    </location>
</feature>
<dbReference type="Gene3D" id="2.70.98.20">
    <property type="entry name" value="Copper amine oxidase, catalytic domain"/>
    <property type="match status" value="1"/>
</dbReference>